<evidence type="ECO:0000256" key="2">
    <source>
        <dbReference type="ARBA" id="ARBA00012438"/>
    </source>
</evidence>
<gene>
    <name evidence="12" type="ORF">Raf01_45370</name>
</gene>
<keyword evidence="3" id="KW-0597">Phosphoprotein</keyword>
<dbReference type="Pfam" id="PF02518">
    <property type="entry name" value="HATPase_c"/>
    <property type="match status" value="1"/>
</dbReference>
<sequence>MVVVAGAAAAARVAAAPVLPRDRAPDGVAYAMVAGMALALLLRRYYPAAVMAAVGVLYLAYHVSRYPGGAPAVAVWVALYSVAVAPRRRLGLAVAAVLIVLDAQGRMAVAGVGPLDSTLDGSTGLFIAALLLGEVVRGRQVRLALLAAERDRAEEQGLTQERIRIARELHDLSAHTLAVVSVQSGVAAELIDEDPVQARTALEAVSRAAREAMVELRAAVGVLRDGNRPRTAEPPAPTLDRLPDIAAGTGATLVCEGMPRQLPRAIEATAYRILQEAVANAVRHSGARHIEMRVGYLPDGLSLTVLDDGRGGEAVPGNGLRGMAERARGLGGWLRAGPAERGGFQVRAWLPG</sequence>
<evidence type="ECO:0000256" key="5">
    <source>
        <dbReference type="ARBA" id="ARBA00022741"/>
    </source>
</evidence>
<keyword evidence="8" id="KW-0902">Two-component regulatory system</keyword>
<feature type="domain" description="Histidine kinase/HSP90-like ATPase" evidence="10">
    <location>
        <begin position="268"/>
        <end position="351"/>
    </location>
</feature>
<name>A0A8J3QRV9_9ACTN</name>
<dbReference type="EMBL" id="BONZ01000043">
    <property type="protein sequence ID" value="GIH16365.1"/>
    <property type="molecule type" value="Genomic_DNA"/>
</dbReference>
<dbReference type="InterPro" id="IPR003594">
    <property type="entry name" value="HATPase_dom"/>
</dbReference>
<evidence type="ECO:0000256" key="9">
    <source>
        <dbReference type="SAM" id="Phobius"/>
    </source>
</evidence>
<evidence type="ECO:0000256" key="1">
    <source>
        <dbReference type="ARBA" id="ARBA00000085"/>
    </source>
</evidence>
<keyword evidence="5" id="KW-0547">Nucleotide-binding</keyword>
<feature type="domain" description="Signal transduction histidine kinase subgroup 3 dimerisation and phosphoacceptor" evidence="11">
    <location>
        <begin position="161"/>
        <end position="226"/>
    </location>
</feature>
<dbReference type="Gene3D" id="3.30.565.10">
    <property type="entry name" value="Histidine kinase-like ATPase, C-terminal domain"/>
    <property type="match status" value="1"/>
</dbReference>
<evidence type="ECO:0000256" key="7">
    <source>
        <dbReference type="ARBA" id="ARBA00022840"/>
    </source>
</evidence>
<dbReference type="PANTHER" id="PTHR24421:SF10">
    <property type="entry name" value="NITRATE_NITRITE SENSOR PROTEIN NARQ"/>
    <property type="match status" value="1"/>
</dbReference>
<evidence type="ECO:0000313" key="13">
    <source>
        <dbReference type="Proteomes" id="UP000642748"/>
    </source>
</evidence>
<dbReference type="InterPro" id="IPR011712">
    <property type="entry name" value="Sig_transdc_His_kin_sub3_dim/P"/>
</dbReference>
<evidence type="ECO:0000256" key="8">
    <source>
        <dbReference type="ARBA" id="ARBA00023012"/>
    </source>
</evidence>
<keyword evidence="6 12" id="KW-0418">Kinase</keyword>
<dbReference type="GO" id="GO:0016020">
    <property type="term" value="C:membrane"/>
    <property type="evidence" value="ECO:0007669"/>
    <property type="project" value="InterPro"/>
</dbReference>
<dbReference type="CDD" id="cd16917">
    <property type="entry name" value="HATPase_UhpB-NarQ-NarX-like"/>
    <property type="match status" value="1"/>
</dbReference>
<keyword evidence="13" id="KW-1185">Reference proteome</keyword>
<dbReference type="SUPFAM" id="SSF55874">
    <property type="entry name" value="ATPase domain of HSP90 chaperone/DNA topoisomerase II/histidine kinase"/>
    <property type="match status" value="1"/>
</dbReference>
<dbReference type="Gene3D" id="1.20.5.1930">
    <property type="match status" value="1"/>
</dbReference>
<dbReference type="InterPro" id="IPR036890">
    <property type="entry name" value="HATPase_C_sf"/>
</dbReference>
<evidence type="ECO:0000256" key="6">
    <source>
        <dbReference type="ARBA" id="ARBA00022777"/>
    </source>
</evidence>
<dbReference type="Proteomes" id="UP000642748">
    <property type="component" value="Unassembled WGS sequence"/>
</dbReference>
<keyword evidence="9" id="KW-0472">Membrane</keyword>
<evidence type="ECO:0000313" key="12">
    <source>
        <dbReference type="EMBL" id="GIH16365.1"/>
    </source>
</evidence>
<organism evidence="12 13">
    <name type="scientific">Rugosimonospora africana</name>
    <dbReference type="NCBI Taxonomy" id="556532"/>
    <lineage>
        <taxon>Bacteria</taxon>
        <taxon>Bacillati</taxon>
        <taxon>Actinomycetota</taxon>
        <taxon>Actinomycetes</taxon>
        <taxon>Micromonosporales</taxon>
        <taxon>Micromonosporaceae</taxon>
        <taxon>Rugosimonospora</taxon>
    </lineage>
</organism>
<evidence type="ECO:0000259" key="11">
    <source>
        <dbReference type="Pfam" id="PF07730"/>
    </source>
</evidence>
<keyword evidence="4" id="KW-0808">Transferase</keyword>
<dbReference type="InterPro" id="IPR050482">
    <property type="entry name" value="Sensor_HK_TwoCompSys"/>
</dbReference>
<keyword evidence="9" id="KW-1133">Transmembrane helix</keyword>
<feature type="transmembrane region" description="Helical" evidence="9">
    <location>
        <begin position="46"/>
        <end position="63"/>
    </location>
</feature>
<comment type="caution">
    <text evidence="12">The sequence shown here is derived from an EMBL/GenBank/DDBJ whole genome shotgun (WGS) entry which is preliminary data.</text>
</comment>
<evidence type="ECO:0000259" key="10">
    <source>
        <dbReference type="Pfam" id="PF02518"/>
    </source>
</evidence>
<proteinExistence type="predicted"/>
<keyword evidence="7" id="KW-0067">ATP-binding</keyword>
<evidence type="ECO:0000256" key="3">
    <source>
        <dbReference type="ARBA" id="ARBA00022553"/>
    </source>
</evidence>
<dbReference type="EC" id="2.7.13.3" evidence="2"/>
<reference evidence="12" key="1">
    <citation type="submission" date="2021-01" db="EMBL/GenBank/DDBJ databases">
        <title>Whole genome shotgun sequence of Rugosimonospora africana NBRC 104875.</title>
        <authorList>
            <person name="Komaki H."/>
            <person name="Tamura T."/>
        </authorList>
    </citation>
    <scope>NUCLEOTIDE SEQUENCE</scope>
    <source>
        <strain evidence="12">NBRC 104875</strain>
    </source>
</reference>
<accession>A0A8J3QRV9</accession>
<dbReference type="AlphaFoldDB" id="A0A8J3QRV9"/>
<protein>
    <recommendedName>
        <fullName evidence="2">histidine kinase</fullName>
        <ecNumber evidence="2">2.7.13.3</ecNumber>
    </recommendedName>
</protein>
<keyword evidence="9" id="KW-0812">Transmembrane</keyword>
<dbReference type="Pfam" id="PF07730">
    <property type="entry name" value="HisKA_3"/>
    <property type="match status" value="1"/>
</dbReference>
<dbReference type="GO" id="GO:0005524">
    <property type="term" value="F:ATP binding"/>
    <property type="evidence" value="ECO:0007669"/>
    <property type="project" value="UniProtKB-KW"/>
</dbReference>
<comment type="catalytic activity">
    <reaction evidence="1">
        <text>ATP + protein L-histidine = ADP + protein N-phospho-L-histidine.</text>
        <dbReference type="EC" id="2.7.13.3"/>
    </reaction>
</comment>
<evidence type="ECO:0000256" key="4">
    <source>
        <dbReference type="ARBA" id="ARBA00022679"/>
    </source>
</evidence>
<dbReference type="GO" id="GO:0046983">
    <property type="term" value="F:protein dimerization activity"/>
    <property type="evidence" value="ECO:0007669"/>
    <property type="project" value="InterPro"/>
</dbReference>
<dbReference type="GO" id="GO:0000155">
    <property type="term" value="F:phosphorelay sensor kinase activity"/>
    <property type="evidence" value="ECO:0007669"/>
    <property type="project" value="InterPro"/>
</dbReference>
<dbReference type="PANTHER" id="PTHR24421">
    <property type="entry name" value="NITRATE/NITRITE SENSOR PROTEIN NARX-RELATED"/>
    <property type="match status" value="1"/>
</dbReference>